<feature type="non-terminal residue" evidence="1">
    <location>
        <position position="190"/>
    </location>
</feature>
<protein>
    <submittedName>
        <fullName evidence="1">Uncharacterized protein</fullName>
    </submittedName>
</protein>
<accession>A0A9N7MJA2</accession>
<evidence type="ECO:0000313" key="1">
    <source>
        <dbReference type="EMBL" id="CAA0808199.1"/>
    </source>
</evidence>
<name>A0A9N7MJA2_STRHE</name>
<comment type="caution">
    <text evidence="1">The sequence shown here is derived from an EMBL/GenBank/DDBJ whole genome shotgun (WGS) entry which is preliminary data.</text>
</comment>
<dbReference type="Proteomes" id="UP001153555">
    <property type="component" value="Unassembled WGS sequence"/>
</dbReference>
<dbReference type="AlphaFoldDB" id="A0A9N7MJA2"/>
<proteinExistence type="predicted"/>
<organism evidence="1 2">
    <name type="scientific">Striga hermonthica</name>
    <name type="common">Purple witchweed</name>
    <name type="synonym">Buchnera hermonthica</name>
    <dbReference type="NCBI Taxonomy" id="68872"/>
    <lineage>
        <taxon>Eukaryota</taxon>
        <taxon>Viridiplantae</taxon>
        <taxon>Streptophyta</taxon>
        <taxon>Embryophyta</taxon>
        <taxon>Tracheophyta</taxon>
        <taxon>Spermatophyta</taxon>
        <taxon>Magnoliopsida</taxon>
        <taxon>eudicotyledons</taxon>
        <taxon>Gunneridae</taxon>
        <taxon>Pentapetalae</taxon>
        <taxon>asterids</taxon>
        <taxon>lamiids</taxon>
        <taxon>Lamiales</taxon>
        <taxon>Orobanchaceae</taxon>
        <taxon>Buchnereae</taxon>
        <taxon>Striga</taxon>
    </lineage>
</organism>
<keyword evidence="2" id="KW-1185">Reference proteome</keyword>
<evidence type="ECO:0000313" key="2">
    <source>
        <dbReference type="Proteomes" id="UP001153555"/>
    </source>
</evidence>
<reference evidence="1" key="1">
    <citation type="submission" date="2019-12" db="EMBL/GenBank/DDBJ databases">
        <authorList>
            <person name="Scholes J."/>
        </authorList>
    </citation>
    <scope>NUCLEOTIDE SEQUENCE</scope>
</reference>
<sequence>GSKRALGAGLDVLVAGLRGRMLAPSVCARRALSGTRKMQANADGRCEQVCVSQTCACGSPMPTRNSAGRVRSRVRAEQVSWATRDAARVLLPRWGCAIGDCEQQGRMGGARLRTGNDQRSHEQALGLRATVLGVASGSWDGYSRQLSLFMDKRLSGWAFCENFDVIDRGRIAILYNPMKVDIKMEAALPQ</sequence>
<feature type="non-terminal residue" evidence="1">
    <location>
        <position position="1"/>
    </location>
</feature>
<dbReference type="EMBL" id="CACSLK010002554">
    <property type="protein sequence ID" value="CAA0808199.1"/>
    <property type="molecule type" value="Genomic_DNA"/>
</dbReference>
<gene>
    <name evidence="1" type="ORF">SHERM_10561</name>
</gene>